<protein>
    <recommendedName>
        <fullName evidence="2">Surface presentation of antigen domain-containing protein</fullName>
    </recommendedName>
</protein>
<name>A0AAD2VT61_PRORE</name>
<comment type="caution">
    <text evidence="3">The sequence shown here is derived from an EMBL/GenBank/DDBJ whole genome shotgun (WGS) entry which is preliminary data.</text>
</comment>
<dbReference type="EMBL" id="ABEXCJ040000009">
    <property type="protein sequence ID" value="ELR5219190.1"/>
    <property type="molecule type" value="Genomic_DNA"/>
</dbReference>
<sequence length="440" mass="49241">MSVIRTNSNEKVPHIVIEGATVSSEYSTTESNHKNITQKMVKAVNGKNRIKLFEHKKKHQLKEASIFIPVALPFMQQISQLSDLAKGVMAWKENGYIGEGIQTVGQNKELGIKATELPINHPVFTQVNIADGDSPLADSMTMAPIEINCEFVEDPLPVASMIPVEQKITDEDEVPLFNILISGVPLQNIPPKVKGKFNGNSVQYGNNKFQLSENSQLNKETPLVELVSKRVLEPKSKELKPQIITEQPQIEHSVNTAIESAIEREIGGEQSKPINNQQIDSPDTTLLNMHSQKNSLFKEAPLKDDPLKNSTLLGLQLATHHVDGQQSINQDIKDHTHHDVGAQFEFAFTENAPLLGENQEPKAMARSLTYTFSQWQSSPSVTFELAAKGEFIASTASQEVQMALNENKHLLSYESRVHIRREDGRQQQRNQQHDQQQEED</sequence>
<evidence type="ECO:0000256" key="1">
    <source>
        <dbReference type="SAM" id="MobiDB-lite"/>
    </source>
</evidence>
<organism evidence="3">
    <name type="scientific">Providencia rettgeri</name>
    <dbReference type="NCBI Taxonomy" id="587"/>
    <lineage>
        <taxon>Bacteria</taxon>
        <taxon>Pseudomonadati</taxon>
        <taxon>Pseudomonadota</taxon>
        <taxon>Gammaproteobacteria</taxon>
        <taxon>Enterobacterales</taxon>
        <taxon>Morganellaceae</taxon>
        <taxon>Providencia</taxon>
    </lineage>
</organism>
<dbReference type="EMBL" id="ABEXCJ050000009">
    <property type="protein sequence ID" value="EMR4591377.1"/>
    <property type="molecule type" value="Genomic_DNA"/>
</dbReference>
<evidence type="ECO:0000313" key="4">
    <source>
        <dbReference type="EMBL" id="EMR4591377.1"/>
    </source>
</evidence>
<dbReference type="AlphaFoldDB" id="A0AAD2VT61"/>
<dbReference type="Pfam" id="PF02510">
    <property type="entry name" value="SPAN"/>
    <property type="match status" value="1"/>
</dbReference>
<evidence type="ECO:0000313" key="3">
    <source>
        <dbReference type="EMBL" id="ELR5219190.1"/>
    </source>
</evidence>
<feature type="domain" description="Surface presentation of antigen" evidence="2">
    <location>
        <begin position="365"/>
        <end position="439"/>
    </location>
</feature>
<evidence type="ECO:0000259" key="2">
    <source>
        <dbReference type="Pfam" id="PF02510"/>
    </source>
</evidence>
<reference evidence="3" key="1">
    <citation type="submission" date="2023-10" db="EMBL/GenBank/DDBJ databases">
        <authorList>
            <consortium name="Clinical and Environmental Microbiology Branch: Whole genome sequencing antimicrobial resistance pathogens in the healthcare setting"/>
        </authorList>
    </citation>
    <scope>NUCLEOTIDE SEQUENCE</scope>
    <source>
        <strain evidence="3">2020QW-00022</strain>
    </source>
</reference>
<accession>A0AAD2VT61</accession>
<gene>
    <name evidence="4" type="ORF">M0K77_003736</name>
    <name evidence="3" type="ORF">M0K77_RS18680</name>
</gene>
<dbReference type="InterPro" id="IPR056746">
    <property type="entry name" value="SPAN_dom"/>
</dbReference>
<proteinExistence type="predicted"/>
<feature type="region of interest" description="Disordered" evidence="1">
    <location>
        <begin position="420"/>
        <end position="440"/>
    </location>
</feature>